<dbReference type="Gene3D" id="3.30.420.260">
    <property type="match status" value="1"/>
</dbReference>
<dbReference type="EMBL" id="JAUEIF010000002">
    <property type="protein sequence ID" value="MDN0024505.1"/>
    <property type="molecule type" value="Genomic_DNA"/>
</dbReference>
<protein>
    <submittedName>
        <fullName evidence="2">DUF3822 family protein</fullName>
    </submittedName>
</protein>
<accession>A0AAW7JNR7</accession>
<reference evidence="2" key="2">
    <citation type="submission" date="2023-08" db="EMBL/GenBank/DDBJ databases">
        <title>Identification and characterization of horizontal gene transfer across gut microbiota members of farm animals based on homology search.</title>
        <authorList>
            <person name="Schwarzerova J."/>
            <person name="Nykrynova M."/>
            <person name="Jureckova K."/>
            <person name="Cejkova D."/>
            <person name="Rychlik I."/>
        </authorList>
    </citation>
    <scope>NUCLEOTIDE SEQUENCE</scope>
    <source>
        <strain evidence="2">ET15</strain>
        <strain evidence="1">ET37</strain>
    </source>
</reference>
<organism evidence="2 4">
    <name type="scientific">Leyella lascolaii</name>
    <dbReference type="NCBI Taxonomy" id="1776379"/>
    <lineage>
        <taxon>Bacteria</taxon>
        <taxon>Pseudomonadati</taxon>
        <taxon>Bacteroidota</taxon>
        <taxon>Bacteroidia</taxon>
        <taxon>Bacteroidales</taxon>
        <taxon>Prevotellaceae</taxon>
        <taxon>Leyella</taxon>
    </lineage>
</organism>
<dbReference type="CDD" id="cd24013">
    <property type="entry name" value="ASKHA_ATPase_BT3980-like"/>
    <property type="match status" value="1"/>
</dbReference>
<proteinExistence type="predicted"/>
<reference evidence="2" key="1">
    <citation type="submission" date="2023-06" db="EMBL/GenBank/DDBJ databases">
        <authorList>
            <person name="Zeman M."/>
            <person name="Kubasova T."/>
            <person name="Jahodarova E."/>
            <person name="Nykrynova M."/>
            <person name="Rychlik I."/>
        </authorList>
    </citation>
    <scope>NUCLEOTIDE SEQUENCE</scope>
    <source>
        <strain evidence="2">ET15</strain>
        <strain evidence="1">ET37</strain>
    </source>
</reference>
<dbReference type="AlphaFoldDB" id="A0AAW7JNR7"/>
<keyword evidence="3" id="KW-1185">Reference proteome</keyword>
<dbReference type="EMBL" id="JAUEIE010000002">
    <property type="protein sequence ID" value="MDN0022102.1"/>
    <property type="molecule type" value="Genomic_DNA"/>
</dbReference>
<dbReference type="Gene3D" id="3.30.420.250">
    <property type="match status" value="1"/>
</dbReference>
<dbReference type="Proteomes" id="UP001168478">
    <property type="component" value="Unassembled WGS sequence"/>
</dbReference>
<name>A0AAW7JNR7_9BACT</name>
<evidence type="ECO:0000313" key="2">
    <source>
        <dbReference type="EMBL" id="MDN0024505.1"/>
    </source>
</evidence>
<dbReference type="InterPro" id="IPR024213">
    <property type="entry name" value="DUF3822"/>
</dbReference>
<evidence type="ECO:0000313" key="3">
    <source>
        <dbReference type="Proteomes" id="UP001167831"/>
    </source>
</evidence>
<evidence type="ECO:0000313" key="4">
    <source>
        <dbReference type="Proteomes" id="UP001168478"/>
    </source>
</evidence>
<dbReference type="Pfam" id="PF12864">
    <property type="entry name" value="DUF3822"/>
    <property type="match status" value="1"/>
</dbReference>
<evidence type="ECO:0000313" key="1">
    <source>
        <dbReference type="EMBL" id="MDN0022102.1"/>
    </source>
</evidence>
<sequence length="271" mass="30800">MTETGNNNSFNSRLTIRVSTNALSFATDKRAEGGGIDYEPYDVNPGMSVAANLRLAFAESRLLRRKYASATVMTDTPVLMIPIEEYEDNNTDMLYSHIFTTGKSERVLTAVLPGQNAVAAFTMNSDLKLVVDDNFPESTVMPLMQPVWNYMHRRSFTGAHRKLFAYFHDKRVELMSFRQNRFVYCNSFEATHANDVLYYIMYVWKQLGLDATEAELHMAGDMTYRDTLTALLRQYIANVYTINPAADFGFPAAAEMKGLPFDLQVYYAKGR</sequence>
<dbReference type="Proteomes" id="UP001167831">
    <property type="component" value="Unassembled WGS sequence"/>
</dbReference>
<dbReference type="RefSeq" id="WP_289824759.1">
    <property type="nucleotide sequence ID" value="NZ_JAUEIE010000002.1"/>
</dbReference>
<gene>
    <name evidence="1" type="ORF">QVN81_03560</name>
    <name evidence="2" type="ORF">QVN84_03040</name>
</gene>
<comment type="caution">
    <text evidence="2">The sequence shown here is derived from an EMBL/GenBank/DDBJ whole genome shotgun (WGS) entry which is preliminary data.</text>
</comment>